<dbReference type="Proteomes" id="UP000053989">
    <property type="component" value="Unassembled WGS sequence"/>
</dbReference>
<feature type="transmembrane region" description="Helical" evidence="2">
    <location>
        <begin position="29"/>
        <end position="49"/>
    </location>
</feature>
<feature type="compositionally biased region" description="Basic and acidic residues" evidence="1">
    <location>
        <begin position="364"/>
        <end position="401"/>
    </location>
</feature>
<evidence type="ECO:0000313" key="4">
    <source>
        <dbReference type="Proteomes" id="UP000053989"/>
    </source>
</evidence>
<feature type="region of interest" description="Disordered" evidence="1">
    <location>
        <begin position="364"/>
        <end position="415"/>
    </location>
</feature>
<dbReference type="InterPro" id="IPR018159">
    <property type="entry name" value="Spectrin/alpha-actinin"/>
</dbReference>
<sequence length="882" mass="96195">MSASIGGISLLSPWTSLFSWDDALHPRSGFRSFVCALVFITVLLILAYLTNPAEASFRTYLTEQSFRQHLSHLDDLTDDSGTDIEYTSSRSPSRGSATGIPLDRTTLPFHFANRASVSLRTPKHVLHSFGICTIATTRGAAATRGGRNGTTLNGVEHGTPVALDTWFIGAFGHWWRGGMVDSWCYDAIVRSKDTEGWSSGILGFKASDKLNEYNGLLFPKSGPCPRLLQRGVPPKLRSRERSAQSTGLLPRRNSTPPPLPKSASLPLHTDHRVQEHLPGTSRSPPLGVERRRSGIHTSPVALPVSRTCSALSALDHSPVITEVLEQIAIAQASVNDVKAQLKEAQTSSIQSHTQLEAELDELRARKREEDQKRADNRTRTKSLEEARRMAEARKREAEKKLKVARGTKASATRRVEELESEMGKLKQRLDRNHAALSTQPTGTDAEEEQRLISELETKKKEVQVAEEVVTALNARARELEEKITESMARLRSAEELAAKGDALLGTFGTNHGNYDQMDARTWSSAYNPFDLPVDMAATLEPENNQGRVRSDSTNSPHSPNSVRHSAGSFSGFGTTTNESVVPRVRPYSIDIPVHHGSISLSTSQGPNHHSYHQASGFIPLESPSSAFIPSSLISVLDSPSADWRGSYLGDAEVMNLSPVTFAAPLSPELDTDLGSDDVGRHPQPQSHSVYGQMVVPYRTTSDPTVNVSDGLQSNPAPSSAEVVPRRWFSTSSREKPRKGLNPDAKVFCLPKRKLGSSGTDASTDMNTLPSYSTLKPAGLMSGITSTPSALLRAFAPSRAEREALQRALSVSTNTSLELLPSLSDVGSIPPSPQHVHTERETRSIGEKECSLPAWLQSLPLIRKPNFSPWEDEDAAPTEPKGV</sequence>
<keyword evidence="2" id="KW-0472">Membrane</keyword>
<evidence type="ECO:0000256" key="2">
    <source>
        <dbReference type="SAM" id="Phobius"/>
    </source>
</evidence>
<feature type="region of interest" description="Disordered" evidence="1">
    <location>
        <begin position="543"/>
        <end position="577"/>
    </location>
</feature>
<keyword evidence="2" id="KW-0812">Transmembrane</keyword>
<dbReference type="HOGENOM" id="CLU_330406_0_0_1"/>
<feature type="region of interest" description="Disordered" evidence="1">
    <location>
        <begin position="711"/>
        <end position="743"/>
    </location>
</feature>
<dbReference type="InParanoid" id="A0A0C3EPM9"/>
<dbReference type="CDD" id="cd00176">
    <property type="entry name" value="SPEC"/>
    <property type="match status" value="1"/>
</dbReference>
<dbReference type="OrthoDB" id="2548929at2759"/>
<dbReference type="AlphaFoldDB" id="A0A0C3EPM9"/>
<evidence type="ECO:0000313" key="3">
    <source>
        <dbReference type="EMBL" id="KIM69811.1"/>
    </source>
</evidence>
<name>A0A0C3EPM9_9AGAM</name>
<dbReference type="SUPFAM" id="SSF46966">
    <property type="entry name" value="Spectrin repeat"/>
    <property type="match status" value="1"/>
</dbReference>
<keyword evidence="2" id="KW-1133">Transmembrane helix</keyword>
<reference evidence="3 4" key="1">
    <citation type="submission" date="2014-04" db="EMBL/GenBank/DDBJ databases">
        <authorList>
            <consortium name="DOE Joint Genome Institute"/>
            <person name="Kuo A."/>
            <person name="Kohler A."/>
            <person name="Nagy L.G."/>
            <person name="Floudas D."/>
            <person name="Copeland A."/>
            <person name="Barry K.W."/>
            <person name="Cichocki N."/>
            <person name="Veneault-Fourrey C."/>
            <person name="LaButti K."/>
            <person name="Lindquist E.A."/>
            <person name="Lipzen A."/>
            <person name="Lundell T."/>
            <person name="Morin E."/>
            <person name="Murat C."/>
            <person name="Sun H."/>
            <person name="Tunlid A."/>
            <person name="Henrissat B."/>
            <person name="Grigoriev I.V."/>
            <person name="Hibbett D.S."/>
            <person name="Martin F."/>
            <person name="Nordberg H.P."/>
            <person name="Cantor M.N."/>
            <person name="Hua S.X."/>
        </authorList>
    </citation>
    <scope>NUCLEOTIDE SEQUENCE [LARGE SCALE GENOMIC DNA]</scope>
    <source>
        <strain evidence="3 4">Foug A</strain>
    </source>
</reference>
<evidence type="ECO:0008006" key="5">
    <source>
        <dbReference type="Google" id="ProtNLM"/>
    </source>
</evidence>
<proteinExistence type="predicted"/>
<dbReference type="STRING" id="1036808.A0A0C3EPM9"/>
<feature type="compositionally biased region" description="Basic and acidic residues" evidence="1">
    <location>
        <begin position="835"/>
        <end position="846"/>
    </location>
</feature>
<feature type="region of interest" description="Disordered" evidence="1">
    <location>
        <begin position="229"/>
        <end position="265"/>
    </location>
</feature>
<reference evidence="4" key="2">
    <citation type="submission" date="2015-01" db="EMBL/GenBank/DDBJ databases">
        <title>Evolutionary Origins and Diversification of the Mycorrhizal Mutualists.</title>
        <authorList>
            <consortium name="DOE Joint Genome Institute"/>
            <consortium name="Mycorrhizal Genomics Consortium"/>
            <person name="Kohler A."/>
            <person name="Kuo A."/>
            <person name="Nagy L.G."/>
            <person name="Floudas D."/>
            <person name="Copeland A."/>
            <person name="Barry K.W."/>
            <person name="Cichocki N."/>
            <person name="Veneault-Fourrey C."/>
            <person name="LaButti K."/>
            <person name="Lindquist E.A."/>
            <person name="Lipzen A."/>
            <person name="Lundell T."/>
            <person name="Morin E."/>
            <person name="Murat C."/>
            <person name="Riley R."/>
            <person name="Ohm R."/>
            <person name="Sun H."/>
            <person name="Tunlid A."/>
            <person name="Henrissat B."/>
            <person name="Grigoriev I.V."/>
            <person name="Hibbett D.S."/>
            <person name="Martin F."/>
        </authorList>
    </citation>
    <scope>NUCLEOTIDE SEQUENCE [LARGE SCALE GENOMIC DNA]</scope>
    <source>
        <strain evidence="4">Foug A</strain>
    </source>
</reference>
<feature type="region of interest" description="Disordered" evidence="1">
    <location>
        <begin position="821"/>
        <end position="846"/>
    </location>
</feature>
<dbReference type="EMBL" id="KN822006">
    <property type="protein sequence ID" value="KIM69811.1"/>
    <property type="molecule type" value="Genomic_DNA"/>
</dbReference>
<evidence type="ECO:0000256" key="1">
    <source>
        <dbReference type="SAM" id="MobiDB-lite"/>
    </source>
</evidence>
<protein>
    <recommendedName>
        <fullName evidence="5">Proteophosphoglycan ppg4</fullName>
    </recommendedName>
</protein>
<organism evidence="3 4">
    <name type="scientific">Scleroderma citrinum Foug A</name>
    <dbReference type="NCBI Taxonomy" id="1036808"/>
    <lineage>
        <taxon>Eukaryota</taxon>
        <taxon>Fungi</taxon>
        <taxon>Dikarya</taxon>
        <taxon>Basidiomycota</taxon>
        <taxon>Agaricomycotina</taxon>
        <taxon>Agaricomycetes</taxon>
        <taxon>Agaricomycetidae</taxon>
        <taxon>Boletales</taxon>
        <taxon>Sclerodermatineae</taxon>
        <taxon>Sclerodermataceae</taxon>
        <taxon>Scleroderma</taxon>
    </lineage>
</organism>
<accession>A0A0C3EPM9</accession>
<gene>
    <name evidence="3" type="ORF">SCLCIDRAFT_730412</name>
</gene>
<keyword evidence="4" id="KW-1185">Reference proteome</keyword>